<dbReference type="InterPro" id="IPR045886">
    <property type="entry name" value="ThiF/MoeB/HesA"/>
</dbReference>
<dbReference type="EMBL" id="BKAJ01000069">
    <property type="protein sequence ID" value="GEP56719.1"/>
    <property type="molecule type" value="Genomic_DNA"/>
</dbReference>
<dbReference type="PANTHER" id="PTHR10953">
    <property type="entry name" value="UBIQUITIN-ACTIVATING ENZYME E1"/>
    <property type="match status" value="1"/>
</dbReference>
<evidence type="ECO:0000259" key="1">
    <source>
        <dbReference type="Pfam" id="PF00899"/>
    </source>
</evidence>
<sequence>MPHDACTVRTPDQVTWPTDAIAPLLDRAAALGLTLIKVHSHPGGYSRFSALDDAADAKLFPLVHGWVEADVPHGSAIMLPCGRMFGRIYDSDDTVRPIELISVAGDDLHFWFADEAGDSVPAFVASHAQAFDVGTIRRLQRLTAGAVGASGTGSPTVEQLARLGAGEIVSVDDDRMEARNVNRVINSTMEDVRQARFKVDVLADAVERMGLGTKVRRFTRSLWDLEVVRAIAECDVLFGCMDTVDGRFLLNTIATYYNIPYFDIGVRLDAVPDGPRKGKIREVCGTINYIQPGRSSLMSRGLFTMQEIAAAGLRRKDPAAHARQVKDGYIKGVQGHRPAVISVNMLGSSLAANEFLARLHPFREEPNGDFAAVTFSLSSMEIITDPESDPCPILKKCVGRGDVEPLVGLMDFARRSAA</sequence>
<dbReference type="PANTHER" id="PTHR10953:SF247">
    <property type="entry name" value="SLL6053 PROTEIN"/>
    <property type="match status" value="1"/>
</dbReference>
<evidence type="ECO:0000313" key="2">
    <source>
        <dbReference type="EMBL" id="GEP56719.1"/>
    </source>
</evidence>
<dbReference type="GO" id="GO:0004792">
    <property type="term" value="F:thiosulfate-cyanide sulfurtransferase activity"/>
    <property type="evidence" value="ECO:0007669"/>
    <property type="project" value="TreeGrafter"/>
</dbReference>
<name>A0A512NCP7_9HYPH</name>
<evidence type="ECO:0000313" key="3">
    <source>
        <dbReference type="Proteomes" id="UP000321058"/>
    </source>
</evidence>
<protein>
    <recommendedName>
        <fullName evidence="1">THIF-type NAD/FAD binding fold domain-containing protein</fullName>
    </recommendedName>
</protein>
<reference evidence="2 3" key="1">
    <citation type="submission" date="2019-07" db="EMBL/GenBank/DDBJ databases">
        <title>Whole genome shotgun sequence of Reyranella soli NBRC 108950.</title>
        <authorList>
            <person name="Hosoyama A."/>
            <person name="Uohara A."/>
            <person name="Ohji S."/>
            <person name="Ichikawa N."/>
        </authorList>
    </citation>
    <scope>NUCLEOTIDE SEQUENCE [LARGE SCALE GENOMIC DNA]</scope>
    <source>
        <strain evidence="2 3">NBRC 108950</strain>
    </source>
</reference>
<proteinExistence type="predicted"/>
<dbReference type="GO" id="GO:0005737">
    <property type="term" value="C:cytoplasm"/>
    <property type="evidence" value="ECO:0007669"/>
    <property type="project" value="TreeGrafter"/>
</dbReference>
<dbReference type="SUPFAM" id="SSF69572">
    <property type="entry name" value="Activating enzymes of the ubiquitin-like proteins"/>
    <property type="match status" value="1"/>
</dbReference>
<feature type="domain" description="THIF-type NAD/FAD binding fold" evidence="1">
    <location>
        <begin position="130"/>
        <end position="267"/>
    </location>
</feature>
<accession>A0A512NCP7</accession>
<keyword evidence="3" id="KW-1185">Reference proteome</keyword>
<dbReference type="GO" id="GO:0016779">
    <property type="term" value="F:nucleotidyltransferase activity"/>
    <property type="evidence" value="ECO:0007669"/>
    <property type="project" value="TreeGrafter"/>
</dbReference>
<dbReference type="Gene3D" id="3.40.50.720">
    <property type="entry name" value="NAD(P)-binding Rossmann-like Domain"/>
    <property type="match status" value="1"/>
</dbReference>
<dbReference type="InterPro" id="IPR035985">
    <property type="entry name" value="Ubiquitin-activating_enz"/>
</dbReference>
<organism evidence="2 3">
    <name type="scientific">Reyranella soli</name>
    <dbReference type="NCBI Taxonomy" id="1230389"/>
    <lineage>
        <taxon>Bacteria</taxon>
        <taxon>Pseudomonadati</taxon>
        <taxon>Pseudomonadota</taxon>
        <taxon>Alphaproteobacteria</taxon>
        <taxon>Hyphomicrobiales</taxon>
        <taxon>Reyranellaceae</taxon>
        <taxon>Reyranella</taxon>
    </lineage>
</organism>
<dbReference type="AlphaFoldDB" id="A0A512NCP7"/>
<gene>
    <name evidence="2" type="ORF">RSO01_38850</name>
</gene>
<dbReference type="GO" id="GO:0008641">
    <property type="term" value="F:ubiquitin-like modifier activating enzyme activity"/>
    <property type="evidence" value="ECO:0007669"/>
    <property type="project" value="InterPro"/>
</dbReference>
<dbReference type="InterPro" id="IPR000594">
    <property type="entry name" value="ThiF_NAD_FAD-bd"/>
</dbReference>
<dbReference type="Proteomes" id="UP000321058">
    <property type="component" value="Unassembled WGS sequence"/>
</dbReference>
<dbReference type="Pfam" id="PF00899">
    <property type="entry name" value="ThiF"/>
    <property type="match status" value="1"/>
</dbReference>
<comment type="caution">
    <text evidence="2">The sequence shown here is derived from an EMBL/GenBank/DDBJ whole genome shotgun (WGS) entry which is preliminary data.</text>
</comment>